<proteinExistence type="predicted"/>
<comment type="caution">
    <text evidence="1">The sequence shown here is derived from an EMBL/GenBank/DDBJ whole genome shotgun (WGS) entry which is preliminary data.</text>
</comment>
<organism evidence="1 2">
    <name type="scientific">Gossypium arboreum</name>
    <name type="common">Tree cotton</name>
    <name type="synonym">Gossypium nanking</name>
    <dbReference type="NCBI Taxonomy" id="29729"/>
    <lineage>
        <taxon>Eukaryota</taxon>
        <taxon>Viridiplantae</taxon>
        <taxon>Streptophyta</taxon>
        <taxon>Embryophyta</taxon>
        <taxon>Tracheophyta</taxon>
        <taxon>Spermatophyta</taxon>
        <taxon>Magnoliopsida</taxon>
        <taxon>eudicotyledons</taxon>
        <taxon>Gunneridae</taxon>
        <taxon>Pentapetalae</taxon>
        <taxon>rosids</taxon>
        <taxon>malvids</taxon>
        <taxon>Malvales</taxon>
        <taxon>Malvaceae</taxon>
        <taxon>Malvoideae</taxon>
        <taxon>Gossypium</taxon>
    </lineage>
</organism>
<keyword evidence="2" id="KW-1185">Reference proteome</keyword>
<evidence type="ECO:0000313" key="2">
    <source>
        <dbReference type="Proteomes" id="UP000032142"/>
    </source>
</evidence>
<name>A0A0B0MY94_GOSAR</name>
<dbReference type="Proteomes" id="UP000032142">
    <property type="component" value="Unassembled WGS sequence"/>
</dbReference>
<protein>
    <submittedName>
        <fullName evidence="1">Uncharacterized protein</fullName>
    </submittedName>
</protein>
<evidence type="ECO:0000313" key="1">
    <source>
        <dbReference type="EMBL" id="KHG04479.1"/>
    </source>
</evidence>
<reference evidence="2" key="1">
    <citation type="submission" date="2014-09" db="EMBL/GenBank/DDBJ databases">
        <authorList>
            <person name="Mudge J."/>
            <person name="Ramaraj T."/>
            <person name="Lindquist I.E."/>
            <person name="Bharti A.K."/>
            <person name="Sundararajan A."/>
            <person name="Cameron C.T."/>
            <person name="Woodward J.E."/>
            <person name="May G.D."/>
            <person name="Brubaker C."/>
            <person name="Broadhvest J."/>
            <person name="Wilkins T.A."/>
        </authorList>
    </citation>
    <scope>NUCLEOTIDE SEQUENCE</scope>
    <source>
        <strain evidence="2">cv. AKA8401</strain>
    </source>
</reference>
<sequence length="46" mass="5487">MSRIFDFTYLDLGLSRVVEDRYIMGKMEKTRMKRTASPLPMTKLMK</sequence>
<dbReference type="EMBL" id="JRRC01412348">
    <property type="protein sequence ID" value="KHG04479.1"/>
    <property type="molecule type" value="Genomic_DNA"/>
</dbReference>
<dbReference type="AlphaFoldDB" id="A0A0B0MY94"/>
<accession>A0A0B0MY94</accession>
<gene>
    <name evidence="1" type="ORF">F383_29973</name>
</gene>